<sequence>MDLKIFGTKISYTDQGKGQPVFLMHGNPDTRHSWNGVMALLGDEVRVIAPDFPGFGDSDPLPDEFDLGPAGMSRLWEAFFNALGIDGQIVVAVHDIGGPAFLPWVTENPHRVRGLVITNTFFQKDYRWHEWARIWQTPIIGSLAMMALNKPVVRWTMNRGGGNIPEWFVDDTYSRMHSIMRRTVIRFYRAYAKPDLIFDNWEETLGAALKQIPSQVIWGDKDPYIPKGFAEKFGVRVTHLPEHGHWVYITEPAIVAEMLLAFAR</sequence>
<dbReference type="GO" id="GO:0046464">
    <property type="term" value="P:acylglycerol catabolic process"/>
    <property type="evidence" value="ECO:0007669"/>
    <property type="project" value="TreeGrafter"/>
</dbReference>
<dbReference type="EMBL" id="FWXY01000015">
    <property type="protein sequence ID" value="SMC92572.1"/>
    <property type="molecule type" value="Genomic_DNA"/>
</dbReference>
<name>A0A1W2D678_9BACT</name>
<dbReference type="Gene3D" id="3.40.50.1820">
    <property type="entry name" value="alpha/beta hydrolase"/>
    <property type="match status" value="1"/>
</dbReference>
<dbReference type="InterPro" id="IPR000073">
    <property type="entry name" value="AB_hydrolase_1"/>
</dbReference>
<dbReference type="AlphaFoldDB" id="A0A1W2D678"/>
<evidence type="ECO:0000313" key="2">
    <source>
        <dbReference type="EMBL" id="SMC92572.1"/>
    </source>
</evidence>
<feature type="domain" description="AB hydrolase-1" evidence="1">
    <location>
        <begin position="21"/>
        <end position="257"/>
    </location>
</feature>
<dbReference type="PANTHER" id="PTHR43798:SF33">
    <property type="entry name" value="HYDROLASE, PUTATIVE (AFU_ORTHOLOGUE AFUA_2G14860)-RELATED"/>
    <property type="match status" value="1"/>
</dbReference>
<accession>A0A1W2D678</accession>
<dbReference type="PANTHER" id="PTHR43798">
    <property type="entry name" value="MONOACYLGLYCEROL LIPASE"/>
    <property type="match status" value="1"/>
</dbReference>
<dbReference type="OrthoDB" id="5729753at2"/>
<dbReference type="GO" id="GO:0047372">
    <property type="term" value="F:monoacylglycerol lipase activity"/>
    <property type="evidence" value="ECO:0007669"/>
    <property type="project" value="TreeGrafter"/>
</dbReference>
<dbReference type="SUPFAM" id="SSF53474">
    <property type="entry name" value="alpha/beta-Hydrolases"/>
    <property type="match status" value="1"/>
</dbReference>
<gene>
    <name evidence="2" type="ORF">SAMN02746065_11578</name>
</gene>
<proteinExistence type="predicted"/>
<evidence type="ECO:0000259" key="1">
    <source>
        <dbReference type="Pfam" id="PF12697"/>
    </source>
</evidence>
<dbReference type="InterPro" id="IPR050266">
    <property type="entry name" value="AB_hydrolase_sf"/>
</dbReference>
<dbReference type="GO" id="GO:0016020">
    <property type="term" value="C:membrane"/>
    <property type="evidence" value="ECO:0007669"/>
    <property type="project" value="TreeGrafter"/>
</dbReference>
<evidence type="ECO:0000313" key="3">
    <source>
        <dbReference type="Proteomes" id="UP000192418"/>
    </source>
</evidence>
<organism evidence="2 3">
    <name type="scientific">Desulfocicer vacuolatum DSM 3385</name>
    <dbReference type="NCBI Taxonomy" id="1121400"/>
    <lineage>
        <taxon>Bacteria</taxon>
        <taxon>Pseudomonadati</taxon>
        <taxon>Thermodesulfobacteriota</taxon>
        <taxon>Desulfobacteria</taxon>
        <taxon>Desulfobacterales</taxon>
        <taxon>Desulfobacteraceae</taxon>
        <taxon>Desulfocicer</taxon>
    </lineage>
</organism>
<reference evidence="2 3" key="1">
    <citation type="submission" date="2017-04" db="EMBL/GenBank/DDBJ databases">
        <authorList>
            <person name="Afonso C.L."/>
            <person name="Miller P.J."/>
            <person name="Scott M.A."/>
            <person name="Spackman E."/>
            <person name="Goraichik I."/>
            <person name="Dimitrov K.M."/>
            <person name="Suarez D.L."/>
            <person name="Swayne D.E."/>
        </authorList>
    </citation>
    <scope>NUCLEOTIDE SEQUENCE [LARGE SCALE GENOMIC DNA]</scope>
    <source>
        <strain evidence="2 3">DSM 3385</strain>
    </source>
</reference>
<dbReference type="STRING" id="1121400.SAMN02746065_11578"/>
<dbReference type="InterPro" id="IPR029058">
    <property type="entry name" value="AB_hydrolase_fold"/>
</dbReference>
<protein>
    <submittedName>
        <fullName evidence="2">Pimeloyl-ACP methyl ester carboxylesterase</fullName>
    </submittedName>
</protein>
<dbReference type="PRINTS" id="PR00111">
    <property type="entry name" value="ABHYDROLASE"/>
</dbReference>
<dbReference type="RefSeq" id="WP_139795834.1">
    <property type="nucleotide sequence ID" value="NZ_FWXY01000015.1"/>
</dbReference>
<dbReference type="Proteomes" id="UP000192418">
    <property type="component" value="Unassembled WGS sequence"/>
</dbReference>
<dbReference type="Pfam" id="PF12697">
    <property type="entry name" value="Abhydrolase_6"/>
    <property type="match status" value="1"/>
</dbReference>
<keyword evidence="3" id="KW-1185">Reference proteome</keyword>